<evidence type="ECO:0000313" key="4">
    <source>
        <dbReference type="EMBL" id="SVA16203.1"/>
    </source>
</evidence>
<name>A0A381TQ67_9ZZZZ</name>
<gene>
    <name evidence="4" type="ORF">METZ01_LOCUS69057</name>
</gene>
<dbReference type="EMBL" id="UINC01004696">
    <property type="protein sequence ID" value="SVA16203.1"/>
    <property type="molecule type" value="Genomic_DNA"/>
</dbReference>
<dbReference type="InterPro" id="IPR029044">
    <property type="entry name" value="Nucleotide-diphossugar_trans"/>
</dbReference>
<dbReference type="AlphaFoldDB" id="A0A381TQ67"/>
<reference evidence="4" key="1">
    <citation type="submission" date="2018-05" db="EMBL/GenBank/DDBJ databases">
        <authorList>
            <person name="Lanie J.A."/>
            <person name="Ng W.-L."/>
            <person name="Kazmierczak K.M."/>
            <person name="Andrzejewski T.M."/>
            <person name="Davidsen T.M."/>
            <person name="Wayne K.J."/>
            <person name="Tettelin H."/>
            <person name="Glass J.I."/>
            <person name="Rusch D."/>
            <person name="Podicherti R."/>
            <person name="Tsui H.-C.T."/>
            <person name="Winkler M.E."/>
        </authorList>
    </citation>
    <scope>NUCLEOTIDE SEQUENCE</scope>
</reference>
<dbReference type="Pfam" id="PF00483">
    <property type="entry name" value="NTP_transferase"/>
    <property type="match status" value="1"/>
</dbReference>
<evidence type="ECO:0000256" key="1">
    <source>
        <dbReference type="ARBA" id="ARBA00022679"/>
    </source>
</evidence>
<dbReference type="PANTHER" id="PTHR43584">
    <property type="entry name" value="NUCLEOTIDYL TRANSFERASE"/>
    <property type="match status" value="1"/>
</dbReference>
<keyword evidence="1" id="KW-0808">Transferase</keyword>
<keyword evidence="2" id="KW-0548">Nucleotidyltransferase</keyword>
<dbReference type="InterPro" id="IPR050065">
    <property type="entry name" value="GlmU-like"/>
</dbReference>
<dbReference type="SUPFAM" id="SSF53448">
    <property type="entry name" value="Nucleotide-diphospho-sugar transferases"/>
    <property type="match status" value="1"/>
</dbReference>
<feature type="domain" description="Nucleotidyl transferase" evidence="3">
    <location>
        <begin position="2"/>
        <end position="115"/>
    </location>
</feature>
<dbReference type="Gene3D" id="3.90.550.10">
    <property type="entry name" value="Spore Coat Polysaccharide Biosynthesis Protein SpsA, Chain A"/>
    <property type="match status" value="1"/>
</dbReference>
<organism evidence="4">
    <name type="scientific">marine metagenome</name>
    <dbReference type="NCBI Taxonomy" id="408172"/>
    <lineage>
        <taxon>unclassified sequences</taxon>
        <taxon>metagenomes</taxon>
        <taxon>ecological metagenomes</taxon>
    </lineage>
</organism>
<evidence type="ECO:0000256" key="2">
    <source>
        <dbReference type="ARBA" id="ARBA00022695"/>
    </source>
</evidence>
<accession>A0A381TQ67</accession>
<dbReference type="InterPro" id="IPR005835">
    <property type="entry name" value="NTP_transferase_dom"/>
</dbReference>
<proteinExistence type="predicted"/>
<dbReference type="PANTHER" id="PTHR43584:SF5">
    <property type="entry name" value="PROTEIN LICC"/>
    <property type="match status" value="1"/>
</dbReference>
<dbReference type="CDD" id="cd02523">
    <property type="entry name" value="PC_cytidylyltransferase"/>
    <property type="match status" value="1"/>
</dbReference>
<dbReference type="GO" id="GO:0016779">
    <property type="term" value="F:nucleotidyltransferase activity"/>
    <property type="evidence" value="ECO:0007669"/>
    <property type="project" value="UniProtKB-KW"/>
</dbReference>
<protein>
    <recommendedName>
        <fullName evidence="3">Nucleotidyl transferase domain-containing protein</fullName>
    </recommendedName>
</protein>
<sequence>MKAFILAAGVSRRLYPETYNIPKCLLDVGGKPIIDYQLEAIQGIGLDSVTMIIGYHREMLVEHVTKTFPDIKFNFIINHHYFETNTAYSVYLGRDSLSSDVQLLMNADVIYPPELITRIVNSKHETVLAVDIKKCGREEVKVIEGINNRITSIGKELIEENCLGEFLGVAKLSKEFNQLFTDSLTRLIEAGGKSDYFEAGMHPLLNKTDVYYSDVSDLPCLEIDFLEDLNEARSLF</sequence>
<evidence type="ECO:0000259" key="3">
    <source>
        <dbReference type="Pfam" id="PF00483"/>
    </source>
</evidence>